<accession>A0A1Q9CUJ6</accession>
<sequence length="111" mass="11835">MESGATIEETLEDALSFGASTGGAPRPEIFEHETTRSGQHRKNAENGAGATFPKGSKYHYGAVAVLPLLAIFTPVFPTLRAGGDDVAKEVLKMRDEEAKLRENMKATDTGA</sequence>
<proteinExistence type="predicted"/>
<organism evidence="1 2">
    <name type="scientific">Symbiodinium microadriaticum</name>
    <name type="common">Dinoflagellate</name>
    <name type="synonym">Zooxanthella microadriatica</name>
    <dbReference type="NCBI Taxonomy" id="2951"/>
    <lineage>
        <taxon>Eukaryota</taxon>
        <taxon>Sar</taxon>
        <taxon>Alveolata</taxon>
        <taxon>Dinophyceae</taxon>
        <taxon>Suessiales</taxon>
        <taxon>Symbiodiniaceae</taxon>
        <taxon>Symbiodinium</taxon>
    </lineage>
</organism>
<gene>
    <name evidence="1" type="ORF">AK812_SmicGene32289</name>
</gene>
<dbReference type="Proteomes" id="UP000186817">
    <property type="component" value="Unassembled WGS sequence"/>
</dbReference>
<protein>
    <submittedName>
        <fullName evidence="1">Uncharacterized protein</fullName>
    </submittedName>
</protein>
<name>A0A1Q9CUJ6_SYMMI</name>
<comment type="caution">
    <text evidence="1">The sequence shown here is derived from an EMBL/GenBank/DDBJ whole genome shotgun (WGS) entry which is preliminary data.</text>
</comment>
<reference evidence="1 2" key="1">
    <citation type="submission" date="2016-02" db="EMBL/GenBank/DDBJ databases">
        <title>Genome analysis of coral dinoflagellate symbionts highlights evolutionary adaptations to a symbiotic lifestyle.</title>
        <authorList>
            <person name="Aranda M."/>
            <person name="Li Y."/>
            <person name="Liew Y.J."/>
            <person name="Baumgarten S."/>
            <person name="Simakov O."/>
            <person name="Wilson M."/>
            <person name="Piel J."/>
            <person name="Ashoor H."/>
            <person name="Bougouffa S."/>
            <person name="Bajic V.B."/>
            <person name="Ryu T."/>
            <person name="Ravasi T."/>
            <person name="Bayer T."/>
            <person name="Micklem G."/>
            <person name="Kim H."/>
            <person name="Bhak J."/>
            <person name="Lajeunesse T.C."/>
            <person name="Voolstra C.R."/>
        </authorList>
    </citation>
    <scope>NUCLEOTIDE SEQUENCE [LARGE SCALE GENOMIC DNA]</scope>
    <source>
        <strain evidence="1 2">CCMP2467</strain>
    </source>
</reference>
<keyword evidence="2" id="KW-1185">Reference proteome</keyword>
<evidence type="ECO:0000313" key="1">
    <source>
        <dbReference type="EMBL" id="OLP86577.1"/>
    </source>
</evidence>
<evidence type="ECO:0000313" key="2">
    <source>
        <dbReference type="Proteomes" id="UP000186817"/>
    </source>
</evidence>
<dbReference type="AlphaFoldDB" id="A0A1Q9CUJ6"/>
<dbReference type="OrthoDB" id="10297565at2759"/>
<dbReference type="EMBL" id="LSRX01000909">
    <property type="protein sequence ID" value="OLP86577.1"/>
    <property type="molecule type" value="Genomic_DNA"/>
</dbReference>